<evidence type="ECO:0000313" key="2">
    <source>
        <dbReference type="EMBL" id="SDO17168.1"/>
    </source>
</evidence>
<dbReference type="STRING" id="1052260.SAMN05660199_01426"/>
<gene>
    <name evidence="2" type="ORF">SAMN05660199_01426</name>
</gene>
<protein>
    <submittedName>
        <fullName evidence="2">TIGR03086 family protein</fullName>
    </submittedName>
</protein>
<dbReference type="SUPFAM" id="SSF109854">
    <property type="entry name" value="DinB/YfiT-like putative metalloenzymes"/>
    <property type="match status" value="1"/>
</dbReference>
<dbReference type="NCBIfam" id="TIGR03083">
    <property type="entry name" value="maleylpyruvate isomerase family mycothiol-dependent enzyme"/>
    <property type="match status" value="1"/>
</dbReference>
<dbReference type="InterPro" id="IPR024344">
    <property type="entry name" value="MDMPI_metal-binding"/>
</dbReference>
<dbReference type="InterPro" id="IPR017520">
    <property type="entry name" value="CHP03086"/>
</dbReference>
<evidence type="ECO:0000313" key="3">
    <source>
        <dbReference type="Proteomes" id="UP000199088"/>
    </source>
</evidence>
<dbReference type="EMBL" id="FNIR01000004">
    <property type="protein sequence ID" value="SDO17168.1"/>
    <property type="molecule type" value="Genomic_DNA"/>
</dbReference>
<keyword evidence="3" id="KW-1185">Reference proteome</keyword>
<organism evidence="2 3">
    <name type="scientific">Klenkia soli</name>
    <dbReference type="NCBI Taxonomy" id="1052260"/>
    <lineage>
        <taxon>Bacteria</taxon>
        <taxon>Bacillati</taxon>
        <taxon>Actinomycetota</taxon>
        <taxon>Actinomycetes</taxon>
        <taxon>Geodermatophilales</taxon>
        <taxon>Geodermatophilaceae</taxon>
        <taxon>Klenkia</taxon>
    </lineage>
</organism>
<dbReference type="GO" id="GO:0046872">
    <property type="term" value="F:metal ion binding"/>
    <property type="evidence" value="ECO:0007669"/>
    <property type="project" value="InterPro"/>
</dbReference>
<sequence length="187" mass="19655">MDAQGVELFQRAQAGFTDRVDAVEREQWDAVALPGWDVADLVAHLIGEQLWVPVLLAGEAVGDQVPTDTELLVAGDPLGSWEAAADAALTAWVRPDAVRTVLLSAGPTPAADYLAELTVDLTVHTWDLARAVGADPRPDDALVEAGLTYAARRLGPDGIPGLVAPPLEVGPDADPLTRLLAAFGRRA</sequence>
<accession>A0A1H0HDE9</accession>
<dbReference type="AlphaFoldDB" id="A0A1H0HDE9"/>
<dbReference type="NCBIfam" id="TIGR03086">
    <property type="entry name" value="TIGR03086 family metal-binding protein"/>
    <property type="match status" value="1"/>
</dbReference>
<reference evidence="3" key="1">
    <citation type="submission" date="2016-10" db="EMBL/GenBank/DDBJ databases">
        <authorList>
            <person name="Varghese N."/>
            <person name="Submissions S."/>
        </authorList>
    </citation>
    <scope>NUCLEOTIDE SEQUENCE [LARGE SCALE GENOMIC DNA]</scope>
    <source>
        <strain evidence="3">DSM 45843</strain>
    </source>
</reference>
<dbReference type="OrthoDB" id="5185819at2"/>
<evidence type="ECO:0000259" key="1">
    <source>
        <dbReference type="Pfam" id="PF11716"/>
    </source>
</evidence>
<dbReference type="InterPro" id="IPR034660">
    <property type="entry name" value="DinB/YfiT-like"/>
</dbReference>
<dbReference type="InterPro" id="IPR017517">
    <property type="entry name" value="Maleyloyr_isom"/>
</dbReference>
<name>A0A1H0HDE9_9ACTN</name>
<dbReference type="Pfam" id="PF11716">
    <property type="entry name" value="MDMPI_N"/>
    <property type="match status" value="1"/>
</dbReference>
<proteinExistence type="predicted"/>
<dbReference type="RefSeq" id="WP_091242242.1">
    <property type="nucleotide sequence ID" value="NZ_FNIR01000004.1"/>
</dbReference>
<feature type="domain" description="Mycothiol-dependent maleylpyruvate isomerase metal-binding" evidence="1">
    <location>
        <begin position="11"/>
        <end position="129"/>
    </location>
</feature>
<dbReference type="Proteomes" id="UP000199088">
    <property type="component" value="Unassembled WGS sequence"/>
</dbReference>
<dbReference type="Gene3D" id="1.20.120.450">
    <property type="entry name" value="dinb family like domain"/>
    <property type="match status" value="1"/>
</dbReference>